<dbReference type="AlphaFoldDB" id="A0A6G0U0D5"/>
<dbReference type="Proteomes" id="UP000475862">
    <property type="component" value="Unassembled WGS sequence"/>
</dbReference>
<evidence type="ECO:0000313" key="3">
    <source>
        <dbReference type="Proteomes" id="UP000475862"/>
    </source>
</evidence>
<accession>A0A6G0U0D5</accession>
<protein>
    <recommendedName>
        <fullName evidence="4">DUF4371 domain-containing protein</fullName>
    </recommendedName>
</protein>
<evidence type="ECO:0000256" key="1">
    <source>
        <dbReference type="SAM" id="Coils"/>
    </source>
</evidence>
<evidence type="ECO:0000313" key="2">
    <source>
        <dbReference type="EMBL" id="KAE9542524.1"/>
    </source>
</evidence>
<keyword evidence="1" id="KW-0175">Coiled coil</keyword>
<sequence length="189" mass="21930">MSGRYNGLQAKIKELNPLAVYIPCAAHSLNLVGTHAVRCSNEAANFFHVQHLYTFFSGSTHRWKVLTVNLKSESKTLKRLSGTRLLENDNNEPPETRNEASGLRKKFEKLETAFMAIFWGFILNRLNVVSKKLQSVEIDITVVLELEIILMNLRKRQFYELKSKNIKQQLQEKTKELLHMMNQDKMMFS</sequence>
<evidence type="ECO:0008006" key="4">
    <source>
        <dbReference type="Google" id="ProtNLM"/>
    </source>
</evidence>
<reference evidence="2 3" key="1">
    <citation type="submission" date="2019-08" db="EMBL/GenBank/DDBJ databases">
        <title>The genome of the soybean aphid Biotype 1, its phylome, world population structure and adaptation to the North American continent.</title>
        <authorList>
            <person name="Giordano R."/>
            <person name="Donthu R.K."/>
            <person name="Hernandez A.G."/>
            <person name="Wright C.L."/>
            <person name="Zimin A.V."/>
        </authorList>
    </citation>
    <scope>NUCLEOTIDE SEQUENCE [LARGE SCALE GENOMIC DNA]</scope>
    <source>
        <tissue evidence="2">Whole aphids</tissue>
    </source>
</reference>
<name>A0A6G0U0D5_APHGL</name>
<feature type="coiled-coil region" evidence="1">
    <location>
        <begin position="156"/>
        <end position="183"/>
    </location>
</feature>
<dbReference type="OrthoDB" id="6615959at2759"/>
<dbReference type="PANTHER" id="PTHR45749:SF23">
    <property type="entry name" value="ZINC FINGER MYM-TYPE PROTEIN 1-LIKE"/>
    <property type="match status" value="1"/>
</dbReference>
<keyword evidence="3" id="KW-1185">Reference proteome</keyword>
<dbReference type="EMBL" id="VYZN01000010">
    <property type="protein sequence ID" value="KAE9542524.1"/>
    <property type="molecule type" value="Genomic_DNA"/>
</dbReference>
<comment type="caution">
    <text evidence="2">The sequence shown here is derived from an EMBL/GenBank/DDBJ whole genome shotgun (WGS) entry which is preliminary data.</text>
</comment>
<gene>
    <name evidence="2" type="ORF">AGLY_003385</name>
</gene>
<organism evidence="2 3">
    <name type="scientific">Aphis glycines</name>
    <name type="common">Soybean aphid</name>
    <dbReference type="NCBI Taxonomy" id="307491"/>
    <lineage>
        <taxon>Eukaryota</taxon>
        <taxon>Metazoa</taxon>
        <taxon>Ecdysozoa</taxon>
        <taxon>Arthropoda</taxon>
        <taxon>Hexapoda</taxon>
        <taxon>Insecta</taxon>
        <taxon>Pterygota</taxon>
        <taxon>Neoptera</taxon>
        <taxon>Paraneoptera</taxon>
        <taxon>Hemiptera</taxon>
        <taxon>Sternorrhyncha</taxon>
        <taxon>Aphidomorpha</taxon>
        <taxon>Aphidoidea</taxon>
        <taxon>Aphididae</taxon>
        <taxon>Aphidini</taxon>
        <taxon>Aphis</taxon>
        <taxon>Aphis</taxon>
    </lineage>
</organism>
<dbReference type="PANTHER" id="PTHR45749">
    <property type="match status" value="1"/>
</dbReference>
<proteinExistence type="predicted"/>